<evidence type="ECO:0000313" key="2">
    <source>
        <dbReference type="EMBL" id="OGZ00216.1"/>
    </source>
</evidence>
<feature type="transmembrane region" description="Helical" evidence="1">
    <location>
        <begin position="120"/>
        <end position="136"/>
    </location>
</feature>
<proteinExistence type="predicted"/>
<organism evidence="2 3">
    <name type="scientific">Candidatus Liptonbacteria bacterium RIFCSPLOWO2_01_FULL_45_15</name>
    <dbReference type="NCBI Taxonomy" id="1798649"/>
    <lineage>
        <taxon>Bacteria</taxon>
        <taxon>Candidatus Liptoniibacteriota</taxon>
    </lineage>
</organism>
<keyword evidence="1" id="KW-0812">Transmembrane</keyword>
<feature type="transmembrane region" description="Helical" evidence="1">
    <location>
        <begin position="31"/>
        <end position="53"/>
    </location>
</feature>
<evidence type="ECO:0008006" key="4">
    <source>
        <dbReference type="Google" id="ProtNLM"/>
    </source>
</evidence>
<dbReference type="AlphaFoldDB" id="A0A1G2CFQ8"/>
<name>A0A1G2CFQ8_9BACT</name>
<keyword evidence="1" id="KW-0472">Membrane</keyword>
<keyword evidence="1" id="KW-1133">Transmembrane helix</keyword>
<feature type="transmembrane region" description="Helical" evidence="1">
    <location>
        <begin position="143"/>
        <end position="163"/>
    </location>
</feature>
<gene>
    <name evidence="2" type="ORF">A3B13_00135</name>
</gene>
<accession>A0A1G2CFQ8</accession>
<evidence type="ECO:0000256" key="1">
    <source>
        <dbReference type="SAM" id="Phobius"/>
    </source>
</evidence>
<dbReference type="EMBL" id="MHKZ01000026">
    <property type="protein sequence ID" value="OGZ00216.1"/>
    <property type="molecule type" value="Genomic_DNA"/>
</dbReference>
<feature type="transmembrane region" description="Helical" evidence="1">
    <location>
        <begin position="175"/>
        <end position="194"/>
    </location>
</feature>
<comment type="caution">
    <text evidence="2">The sequence shown here is derived from an EMBL/GenBank/DDBJ whole genome shotgun (WGS) entry which is preliminary data.</text>
</comment>
<feature type="transmembrane region" description="Helical" evidence="1">
    <location>
        <begin position="258"/>
        <end position="275"/>
    </location>
</feature>
<dbReference type="STRING" id="1798649.A3B13_00135"/>
<dbReference type="Proteomes" id="UP000176287">
    <property type="component" value="Unassembled WGS sequence"/>
</dbReference>
<feature type="transmembrane region" description="Helical" evidence="1">
    <location>
        <begin position="95"/>
        <end position="114"/>
    </location>
</feature>
<sequence>MFGILLAAASSAFGELSSSLGKKEVRDKAESYYTFGFLSLLFGAVFMAVVGFLRDSMVFSMESLPTFIPRAILEILQVHITILAIVKADRSDFGLIRTLTIPFLLLVDIALGYVITTKQLFGITFIFIAVAMLLSVEHLRVKGLWLLIVSSLNAVATISLYKYNITHFNSVEAEQSLISLIVMIYLFFCAMLIYKEDPFRFMRKPIFIVQMATSGLASIIVSYAYLFAPATIITTATRSFSVFFSLLSGKIYFKDGDIGAKAFVFSLIIVGLILLI</sequence>
<evidence type="ECO:0000313" key="3">
    <source>
        <dbReference type="Proteomes" id="UP000176287"/>
    </source>
</evidence>
<reference evidence="2 3" key="1">
    <citation type="journal article" date="2016" name="Nat. Commun.">
        <title>Thousands of microbial genomes shed light on interconnected biogeochemical processes in an aquifer system.</title>
        <authorList>
            <person name="Anantharaman K."/>
            <person name="Brown C.T."/>
            <person name="Hug L.A."/>
            <person name="Sharon I."/>
            <person name="Castelle C.J."/>
            <person name="Probst A.J."/>
            <person name="Thomas B.C."/>
            <person name="Singh A."/>
            <person name="Wilkins M.J."/>
            <person name="Karaoz U."/>
            <person name="Brodie E.L."/>
            <person name="Williams K.H."/>
            <person name="Hubbard S.S."/>
            <person name="Banfield J.F."/>
        </authorList>
    </citation>
    <scope>NUCLEOTIDE SEQUENCE [LARGE SCALE GENOMIC DNA]</scope>
</reference>
<feature type="transmembrane region" description="Helical" evidence="1">
    <location>
        <begin position="206"/>
        <end position="226"/>
    </location>
</feature>
<protein>
    <recommendedName>
        <fullName evidence="4">EamA domain-containing protein</fullName>
    </recommendedName>
</protein>